<dbReference type="Proteomes" id="UP000245626">
    <property type="component" value="Unassembled WGS sequence"/>
</dbReference>
<organism evidence="1 2">
    <name type="scientific">Violaceomyces palustris</name>
    <dbReference type="NCBI Taxonomy" id="1673888"/>
    <lineage>
        <taxon>Eukaryota</taxon>
        <taxon>Fungi</taxon>
        <taxon>Dikarya</taxon>
        <taxon>Basidiomycota</taxon>
        <taxon>Ustilaginomycotina</taxon>
        <taxon>Ustilaginomycetes</taxon>
        <taxon>Violaceomycetales</taxon>
        <taxon>Violaceomycetaceae</taxon>
        <taxon>Violaceomyces</taxon>
    </lineage>
</organism>
<evidence type="ECO:0000313" key="2">
    <source>
        <dbReference type="Proteomes" id="UP000245626"/>
    </source>
</evidence>
<name>A0ACD0NS68_9BASI</name>
<keyword evidence="2" id="KW-1185">Reference proteome</keyword>
<sequence length="82" mass="9194">MFARSVSLSLPLSLFLFRHFHFPTSLAFTSFFSIHADYPQLRLLSLSLSLNGTFSAGHEVEPKGWDEEDKKASQNTTSSQEG</sequence>
<dbReference type="EMBL" id="KZ820163">
    <property type="protein sequence ID" value="PWN48656.1"/>
    <property type="molecule type" value="Genomic_DNA"/>
</dbReference>
<accession>A0ACD0NS68</accession>
<protein>
    <submittedName>
        <fullName evidence="1">Uncharacterized protein</fullName>
    </submittedName>
</protein>
<gene>
    <name evidence="1" type="ORF">IE53DRAFT_389135</name>
</gene>
<reference evidence="1 2" key="1">
    <citation type="journal article" date="2018" name="Mol. Biol. Evol.">
        <title>Broad Genomic Sampling Reveals a Smut Pathogenic Ancestry of the Fungal Clade Ustilaginomycotina.</title>
        <authorList>
            <person name="Kijpornyongpan T."/>
            <person name="Mondo S.J."/>
            <person name="Barry K."/>
            <person name="Sandor L."/>
            <person name="Lee J."/>
            <person name="Lipzen A."/>
            <person name="Pangilinan J."/>
            <person name="LaButti K."/>
            <person name="Hainaut M."/>
            <person name="Henrissat B."/>
            <person name="Grigoriev I.V."/>
            <person name="Spatafora J.W."/>
            <person name="Aime M.C."/>
        </authorList>
    </citation>
    <scope>NUCLEOTIDE SEQUENCE [LARGE SCALE GENOMIC DNA]</scope>
    <source>
        <strain evidence="1 2">SA 807</strain>
    </source>
</reference>
<proteinExistence type="predicted"/>
<evidence type="ECO:0000313" key="1">
    <source>
        <dbReference type="EMBL" id="PWN48656.1"/>
    </source>
</evidence>